<dbReference type="RefSeq" id="WP_075726636.1">
    <property type="nucleotide sequence ID" value="NZ_CP009245.1"/>
</dbReference>
<reference evidence="3 4" key="1">
    <citation type="submission" date="2014-08" db="EMBL/GenBank/DDBJ databases">
        <title>Complete genome sequence of Corynebacterium aquilae S-613T(T) (=DSM 44791(T)), isolated from the choana of a healthy golden eagle.</title>
        <authorList>
            <person name="Ruckert C."/>
            <person name="Albersmeier A."/>
            <person name="Winkler A."/>
            <person name="Kalinowski J."/>
        </authorList>
    </citation>
    <scope>NUCLEOTIDE SEQUENCE [LARGE SCALE GENOMIC DNA]</scope>
    <source>
        <strain evidence="3 4">S-613</strain>
    </source>
</reference>
<gene>
    <name evidence="3" type="ORF">CAQU_07860</name>
</gene>
<dbReference type="SUPFAM" id="SSF51261">
    <property type="entry name" value="Duplicated hybrid motif"/>
    <property type="match status" value="1"/>
</dbReference>
<name>A0A1L7CGL2_9CORY</name>
<evidence type="ECO:0000256" key="1">
    <source>
        <dbReference type="ARBA" id="ARBA00022729"/>
    </source>
</evidence>
<evidence type="ECO:0000313" key="3">
    <source>
        <dbReference type="EMBL" id="APT85002.1"/>
    </source>
</evidence>
<dbReference type="AlphaFoldDB" id="A0A1L7CGL2"/>
<evidence type="ECO:0000259" key="2">
    <source>
        <dbReference type="Pfam" id="PF01551"/>
    </source>
</evidence>
<dbReference type="STRING" id="1431546.CAQU_07860"/>
<protein>
    <submittedName>
        <fullName evidence="3">Membrane protein</fullName>
    </submittedName>
</protein>
<dbReference type="InterPro" id="IPR016047">
    <property type="entry name" value="M23ase_b-sheet_dom"/>
</dbReference>
<dbReference type="OrthoDB" id="5245088at2"/>
<feature type="domain" description="M23ase beta-sheet core" evidence="2">
    <location>
        <begin position="16"/>
        <end position="108"/>
    </location>
</feature>
<dbReference type="InterPro" id="IPR011055">
    <property type="entry name" value="Dup_hybrid_motif"/>
</dbReference>
<dbReference type="Proteomes" id="UP000185478">
    <property type="component" value="Chromosome"/>
</dbReference>
<accession>A0A1L7CGL2</accession>
<dbReference type="KEGG" id="caqu:CAQU_07860"/>
<dbReference type="Pfam" id="PF01551">
    <property type="entry name" value="Peptidase_M23"/>
    <property type="match status" value="1"/>
</dbReference>
<dbReference type="InterPro" id="IPR050570">
    <property type="entry name" value="Cell_wall_metabolism_enzyme"/>
</dbReference>
<dbReference type="EMBL" id="CP009245">
    <property type="protein sequence ID" value="APT85002.1"/>
    <property type="molecule type" value="Genomic_DNA"/>
</dbReference>
<dbReference type="GO" id="GO:0004222">
    <property type="term" value="F:metalloendopeptidase activity"/>
    <property type="evidence" value="ECO:0007669"/>
    <property type="project" value="TreeGrafter"/>
</dbReference>
<sequence>MVSRPFDNPEKPWLPGHRGVDLVADVGQPVLAAQQGVVAFAGVVVGTPTVSIDHPDGLRTTYQPVEAVVVKGQVVSVGEVIGTLAAPVDQWPGLQWGARLDRDTYVDPMLLLTPPVIRLKPVVL</sequence>
<keyword evidence="4" id="KW-1185">Reference proteome</keyword>
<dbReference type="PANTHER" id="PTHR21666:SF289">
    <property type="entry name" value="L-ALA--D-GLU ENDOPEPTIDASE"/>
    <property type="match status" value="1"/>
</dbReference>
<proteinExistence type="predicted"/>
<evidence type="ECO:0000313" key="4">
    <source>
        <dbReference type="Proteomes" id="UP000185478"/>
    </source>
</evidence>
<dbReference type="Gene3D" id="2.70.70.10">
    <property type="entry name" value="Glucose Permease (Domain IIA)"/>
    <property type="match status" value="1"/>
</dbReference>
<dbReference type="PANTHER" id="PTHR21666">
    <property type="entry name" value="PEPTIDASE-RELATED"/>
    <property type="match status" value="1"/>
</dbReference>
<keyword evidence="1" id="KW-0732">Signal</keyword>
<organism evidence="3 4">
    <name type="scientific">Corynebacterium aquilae DSM 44791</name>
    <dbReference type="NCBI Taxonomy" id="1431546"/>
    <lineage>
        <taxon>Bacteria</taxon>
        <taxon>Bacillati</taxon>
        <taxon>Actinomycetota</taxon>
        <taxon>Actinomycetes</taxon>
        <taxon>Mycobacteriales</taxon>
        <taxon>Corynebacteriaceae</taxon>
        <taxon>Corynebacterium</taxon>
    </lineage>
</organism>